<organism evidence="5 6">
    <name type="scientific">Rhizobium lemnae</name>
    <dbReference type="NCBI Taxonomy" id="1214924"/>
    <lineage>
        <taxon>Bacteria</taxon>
        <taxon>Pseudomonadati</taxon>
        <taxon>Pseudomonadota</taxon>
        <taxon>Alphaproteobacteria</taxon>
        <taxon>Hyphomicrobiales</taxon>
        <taxon>Rhizobiaceae</taxon>
        <taxon>Rhizobium/Agrobacterium group</taxon>
        <taxon>Rhizobium</taxon>
    </lineage>
</organism>
<dbReference type="RefSeq" id="WP_247262471.1">
    <property type="nucleotide sequence ID" value="NZ_JALJQZ010000051.1"/>
</dbReference>
<dbReference type="PROSITE" id="PS51192">
    <property type="entry name" value="HELICASE_ATP_BIND_1"/>
    <property type="match status" value="1"/>
</dbReference>
<evidence type="ECO:0000313" key="5">
    <source>
        <dbReference type="EMBL" id="MFC3967606.1"/>
    </source>
</evidence>
<name>A0ABV8E588_9HYPH</name>
<evidence type="ECO:0000256" key="1">
    <source>
        <dbReference type="ARBA" id="ARBA00022741"/>
    </source>
</evidence>
<dbReference type="EMBL" id="JBHSBD010000020">
    <property type="protein sequence ID" value="MFC3967606.1"/>
    <property type="molecule type" value="Genomic_DNA"/>
</dbReference>
<accession>A0ABV8E588</accession>
<dbReference type="InterPro" id="IPR027417">
    <property type="entry name" value="P-loop_NTPase"/>
</dbReference>
<keyword evidence="2" id="KW-0067">ATP-binding</keyword>
<evidence type="ECO:0000259" key="3">
    <source>
        <dbReference type="PROSITE" id="PS51192"/>
    </source>
</evidence>
<proteinExistence type="predicted"/>
<sequence length="554" mass="62328">MTILERLRTLEPAVMLSANDIFDAMASAGSSLADSSDREDDAALEISIRLLEARRQGQIPKDCLDVVEMLAEECGLYPYVDGENFSLFSQAVIEAHAVHLDEKLYLHSKQMEILLHLLAGDNVILSAPTSFGKSMLVYAFLTYKSPHTVVMLLPTIALIDETRRRLTRRFGDRYDIITTVTDGYDPTVPTIFVLTQEWFLQRKDVKKIDLLFVDEFYKLDPTRKDDRYENLNIALYRALPKSMQCFMAGPHIKNILLGDQYRGSFRFVQTDYRTVSVNVFDRSAREDKKDALLADLAGVADESSIVFTATPGSAQNLMKEFVAAKLGTDSRIGTLLKTWIAENYHKSWPVGEGTEKAIAVHHGRLPRSLGQLFIQLFDRGMIKILICTSTLVEGVNTSAANVFIFDKKINHRADLDFFSFANIRGRVGRMMRHFVGRAFLYYTPPEVVETNVEIPVLSDPASSSDYILMNIENDELPPAGKTRKDQLRATTGLSIAVLKEHGALGVDNLVAANDRIQQTLKNDPDLLVWKGFPNKEQRIEVAEIAVIIARARSW</sequence>
<keyword evidence="1" id="KW-0547">Nucleotide-binding</keyword>
<dbReference type="InterPro" id="IPR011545">
    <property type="entry name" value="DEAD/DEAH_box_helicase_dom"/>
</dbReference>
<comment type="caution">
    <text evidence="5">The sequence shown here is derived from an EMBL/GenBank/DDBJ whole genome shotgun (WGS) entry which is preliminary data.</text>
</comment>
<evidence type="ECO:0000259" key="4">
    <source>
        <dbReference type="PROSITE" id="PS51194"/>
    </source>
</evidence>
<dbReference type="Pfam" id="PF00271">
    <property type="entry name" value="Helicase_C"/>
    <property type="match status" value="1"/>
</dbReference>
<evidence type="ECO:0000313" key="6">
    <source>
        <dbReference type="Proteomes" id="UP001595697"/>
    </source>
</evidence>
<gene>
    <name evidence="5" type="ORF">ACFOVS_05610</name>
</gene>
<feature type="domain" description="Helicase ATP-binding" evidence="3">
    <location>
        <begin position="114"/>
        <end position="329"/>
    </location>
</feature>
<keyword evidence="6" id="KW-1185">Reference proteome</keyword>
<keyword evidence="5" id="KW-0347">Helicase</keyword>
<dbReference type="SUPFAM" id="SSF52540">
    <property type="entry name" value="P-loop containing nucleoside triphosphate hydrolases"/>
    <property type="match status" value="1"/>
</dbReference>
<dbReference type="InterPro" id="IPR014001">
    <property type="entry name" value="Helicase_ATP-bd"/>
</dbReference>
<dbReference type="Gene3D" id="3.40.50.300">
    <property type="entry name" value="P-loop containing nucleotide triphosphate hydrolases"/>
    <property type="match status" value="2"/>
</dbReference>
<dbReference type="InterPro" id="IPR001650">
    <property type="entry name" value="Helicase_C-like"/>
</dbReference>
<protein>
    <submittedName>
        <fullName evidence="5">DEAD/DEAH box helicase</fullName>
    </submittedName>
</protein>
<keyword evidence="5" id="KW-0378">Hydrolase</keyword>
<dbReference type="GO" id="GO:0004386">
    <property type="term" value="F:helicase activity"/>
    <property type="evidence" value="ECO:0007669"/>
    <property type="project" value="UniProtKB-KW"/>
</dbReference>
<dbReference type="PROSITE" id="PS51194">
    <property type="entry name" value="HELICASE_CTER"/>
    <property type="match status" value="1"/>
</dbReference>
<feature type="domain" description="Helicase C-terminal" evidence="4">
    <location>
        <begin position="288"/>
        <end position="472"/>
    </location>
</feature>
<dbReference type="PANTHER" id="PTHR47962:SF5">
    <property type="entry name" value="ATP-DEPENDENT HELICASE LHR-RELATED"/>
    <property type="match status" value="1"/>
</dbReference>
<dbReference type="InterPro" id="IPR052511">
    <property type="entry name" value="ATP-dep_Helicase"/>
</dbReference>
<dbReference type="SMART" id="SM00487">
    <property type="entry name" value="DEXDc"/>
    <property type="match status" value="1"/>
</dbReference>
<evidence type="ECO:0000256" key="2">
    <source>
        <dbReference type="ARBA" id="ARBA00022840"/>
    </source>
</evidence>
<dbReference type="Proteomes" id="UP001595697">
    <property type="component" value="Unassembled WGS sequence"/>
</dbReference>
<dbReference type="Pfam" id="PF00270">
    <property type="entry name" value="DEAD"/>
    <property type="match status" value="1"/>
</dbReference>
<reference evidence="6" key="1">
    <citation type="journal article" date="2019" name="Int. J. Syst. Evol. Microbiol.">
        <title>The Global Catalogue of Microorganisms (GCM) 10K type strain sequencing project: providing services to taxonomists for standard genome sequencing and annotation.</title>
        <authorList>
            <consortium name="The Broad Institute Genomics Platform"/>
            <consortium name="The Broad Institute Genome Sequencing Center for Infectious Disease"/>
            <person name="Wu L."/>
            <person name="Ma J."/>
        </authorList>
    </citation>
    <scope>NUCLEOTIDE SEQUENCE [LARGE SCALE GENOMIC DNA]</scope>
    <source>
        <strain evidence="6">TBRC 5781</strain>
    </source>
</reference>
<dbReference type="PANTHER" id="PTHR47962">
    <property type="entry name" value="ATP-DEPENDENT HELICASE LHR-RELATED-RELATED"/>
    <property type="match status" value="1"/>
</dbReference>
<dbReference type="SMART" id="SM00490">
    <property type="entry name" value="HELICc"/>
    <property type="match status" value="1"/>
</dbReference>